<dbReference type="EMBL" id="LR999452">
    <property type="protein sequence ID" value="CAE5963237.1"/>
    <property type="molecule type" value="Genomic_DNA"/>
</dbReference>
<dbReference type="Gene3D" id="3.40.50.10190">
    <property type="entry name" value="BRCT domain"/>
    <property type="match status" value="1"/>
</dbReference>
<dbReference type="InterPro" id="IPR036420">
    <property type="entry name" value="BRCT_dom_sf"/>
</dbReference>
<accession>A0A8S1ZPL1</accession>
<dbReference type="Pfam" id="PF12738">
    <property type="entry name" value="PTCB-BRCT"/>
    <property type="match status" value="1"/>
</dbReference>
<dbReference type="PANTHER" id="PTHR47776:SF2">
    <property type="entry name" value="RING-TYPE E3 UBIQUITIN TRANSFERASE BRCA1"/>
    <property type="match status" value="1"/>
</dbReference>
<dbReference type="AlphaFoldDB" id="A0A8S1ZPL1"/>
<organism evidence="4 5">
    <name type="scientific">Arabidopsis arenosa</name>
    <name type="common">Sand rock-cress</name>
    <name type="synonym">Cardaminopsis arenosa</name>
    <dbReference type="NCBI Taxonomy" id="38785"/>
    <lineage>
        <taxon>Eukaryota</taxon>
        <taxon>Viridiplantae</taxon>
        <taxon>Streptophyta</taxon>
        <taxon>Embryophyta</taxon>
        <taxon>Tracheophyta</taxon>
        <taxon>Spermatophyta</taxon>
        <taxon>Magnoliopsida</taxon>
        <taxon>eudicotyledons</taxon>
        <taxon>Gunneridae</taxon>
        <taxon>Pentapetalae</taxon>
        <taxon>rosids</taxon>
        <taxon>malvids</taxon>
        <taxon>Brassicales</taxon>
        <taxon>Brassicaceae</taxon>
        <taxon>Camelineae</taxon>
        <taxon>Arabidopsis</taxon>
    </lineage>
</organism>
<feature type="coiled-coil region" evidence="1">
    <location>
        <begin position="115"/>
        <end position="232"/>
    </location>
</feature>
<feature type="compositionally biased region" description="Basic residues" evidence="2">
    <location>
        <begin position="537"/>
        <end position="547"/>
    </location>
</feature>
<feature type="domain" description="BRCT" evidence="3">
    <location>
        <begin position="352"/>
        <end position="440"/>
    </location>
</feature>
<name>A0A8S1ZPL1_ARAAE</name>
<dbReference type="SMART" id="SM00292">
    <property type="entry name" value="BRCT"/>
    <property type="match status" value="1"/>
</dbReference>
<feature type="region of interest" description="Disordered" evidence="2">
    <location>
        <begin position="1"/>
        <end position="46"/>
    </location>
</feature>
<feature type="region of interest" description="Disordered" evidence="2">
    <location>
        <begin position="525"/>
        <end position="587"/>
    </location>
</feature>
<sequence length="785" mass="88172">MESKGRIHPSHHHMRRPLPGPGGGIAHPETFGSHGAIPPSAAQGAFPSYNMLPPPEVMEQKFVAQHGELQRLAIENQRLGATHGSLRHELVAAQHELQMLHAQIGSMKSEREQRMMGLAEKVAKMETELQKSEAVKLEMQQARAEARSLVVAREELMSKVHQLTQELQKARSDVQQIPALMSELENLRQEYQQCRATYDYEKKFYNDHLESLQAMEKNYMTMAREVEKLQAQLMNSANSDRRAGVPYGSNMNAEIDASGHQSGNGYYEDAFGPQGYIPQSVAGNATGPNSVVGAAQYPYPGVTQPGYFPPRPGYNFPRGPPGSYDPTTRLPTGPYGAPFPPGPSNNTPYGSAATAGMENVVATVSGYHGSDRFKLIKLISHSGASYVGAMSKSITHLVCWKFEGKKYDLAKKFNTVVVNHQWVEECVREGRRVSETPYMFESGEEVGPLTIELPAVSGEAKVTKKVNKAAETFEKYFSKGEENRSGSTSELATWMDSVLLKEKNIEANRHSVRLRTKRPSNIFEDKENTGVAESSRKGKRQLVKQRSCRNLIDLESDEESDNNRHENSDENRNETQDHREPADENERGCVFEQGETSALRHPGDSATQNWDVDEIEESENWSHSAVFKRPRSISPEIKPQDVGSNYNKSESIRVETEATEKAPAQVSERKKTTCPLCKSNFITITKIEDADSSDQKIYSQTVPDLSSTNNTLVVLPEEEQRQTFNPLTRASGCSRCYLTEPEELLIRCHLCNLRRIHSYCLDPYLLPWTCNHCNDLQMMYQRRHY</sequence>
<evidence type="ECO:0000313" key="5">
    <source>
        <dbReference type="Proteomes" id="UP000682877"/>
    </source>
</evidence>
<protein>
    <recommendedName>
        <fullName evidence="3">BRCT domain-containing protein</fullName>
    </recommendedName>
</protein>
<evidence type="ECO:0000256" key="2">
    <source>
        <dbReference type="SAM" id="MobiDB-lite"/>
    </source>
</evidence>
<evidence type="ECO:0000256" key="1">
    <source>
        <dbReference type="SAM" id="Coils"/>
    </source>
</evidence>
<proteinExistence type="predicted"/>
<dbReference type="InterPro" id="IPR001357">
    <property type="entry name" value="BRCT_dom"/>
</dbReference>
<keyword evidence="1" id="KW-0175">Coiled coil</keyword>
<keyword evidence="5" id="KW-1185">Reference proteome</keyword>
<gene>
    <name evidence="4" type="ORF">AARE701A_LOCUS4777</name>
</gene>
<reference evidence="4" key="1">
    <citation type="submission" date="2021-01" db="EMBL/GenBank/DDBJ databases">
        <authorList>
            <person name="Bezrukov I."/>
        </authorList>
    </citation>
    <scope>NUCLEOTIDE SEQUENCE</scope>
</reference>
<feature type="compositionally biased region" description="Basic residues" evidence="2">
    <location>
        <begin position="1"/>
        <end position="16"/>
    </location>
</feature>
<feature type="compositionally biased region" description="Basic and acidic residues" evidence="2">
    <location>
        <begin position="561"/>
        <end position="587"/>
    </location>
</feature>
<evidence type="ECO:0000313" key="4">
    <source>
        <dbReference type="EMBL" id="CAE5963237.1"/>
    </source>
</evidence>
<dbReference type="Proteomes" id="UP000682877">
    <property type="component" value="Chromosome 2"/>
</dbReference>
<evidence type="ECO:0000259" key="3">
    <source>
        <dbReference type="PROSITE" id="PS50172"/>
    </source>
</evidence>
<dbReference type="PROSITE" id="PS50172">
    <property type="entry name" value="BRCT"/>
    <property type="match status" value="1"/>
</dbReference>
<dbReference type="SUPFAM" id="SSF52113">
    <property type="entry name" value="BRCT domain"/>
    <property type="match status" value="1"/>
</dbReference>
<dbReference type="PANTHER" id="PTHR47776">
    <property type="entry name" value="F5A8.9 PROTEIN"/>
    <property type="match status" value="1"/>
</dbReference>